<proteinExistence type="predicted"/>
<protein>
    <submittedName>
        <fullName evidence="2">DUF5069 domain-containing protein</fullName>
    </submittedName>
</protein>
<accession>A0ABX7PXJ6</accession>
<organism evidence="2 3">
    <name type="scientific">Candidatus Methylacidiphilum infernorum</name>
    <dbReference type="NCBI Taxonomy" id="511746"/>
    <lineage>
        <taxon>Bacteria</taxon>
        <taxon>Pseudomonadati</taxon>
        <taxon>Verrucomicrobiota</taxon>
        <taxon>Methylacidiphilae</taxon>
        <taxon>Methylacidiphilales</taxon>
        <taxon>Methylacidiphilaceae</taxon>
        <taxon>Methylacidiphilum (ex Ratnadevi et al. 2023)</taxon>
    </lineage>
</organism>
<gene>
    <name evidence="2" type="ORF">EM20IM_03530</name>
</gene>
<feature type="domain" description="DUF5069" evidence="1">
    <location>
        <begin position="10"/>
        <end position="140"/>
    </location>
</feature>
<evidence type="ECO:0000313" key="2">
    <source>
        <dbReference type="EMBL" id="QSR87741.1"/>
    </source>
</evidence>
<name>A0ABX7PXJ6_9BACT</name>
<reference evidence="2 3" key="1">
    <citation type="submission" date="2020-12" db="EMBL/GenBank/DDBJ databases">
        <authorList>
            <person name="Awala S.I."/>
            <person name="Gwak J.-H."/>
            <person name="Kim S.-J."/>
            <person name="Rhee S.-K."/>
        </authorList>
    </citation>
    <scope>NUCLEOTIDE SEQUENCE [LARGE SCALE GENOMIC DNA]</scope>
    <source>
        <strain evidence="2 3">IT5</strain>
    </source>
</reference>
<dbReference type="RefSeq" id="WP_206848490.1">
    <property type="nucleotide sequence ID" value="NZ_CP065956.1"/>
</dbReference>
<dbReference type="InterPro" id="IPR031849">
    <property type="entry name" value="DUF5069"/>
</dbReference>
<keyword evidence="3" id="KW-1185">Reference proteome</keyword>
<dbReference type="Proteomes" id="UP000663088">
    <property type="component" value="Chromosome"/>
</dbReference>
<evidence type="ECO:0000259" key="1">
    <source>
        <dbReference type="Pfam" id="PF16798"/>
    </source>
</evidence>
<dbReference type="EMBL" id="CP065956">
    <property type="protein sequence ID" value="QSR87741.1"/>
    <property type="molecule type" value="Genomic_DNA"/>
</dbReference>
<sequence length="147" mass="16905">MAYDPYDLTQHPPRSPRVKLGGFVLLPRTIDKGRAFLAGKVGEYKFNCPMDQRLFSFIGIGEKQFLDILSRSRSDSEVLEEILKLSSLPAWQIENWSQFQQNSGPTDLESQKFFMETLQKIAPHRRDISSWFDLLDLDDYASFGGQP</sequence>
<evidence type="ECO:0000313" key="3">
    <source>
        <dbReference type="Proteomes" id="UP000663088"/>
    </source>
</evidence>
<dbReference type="Pfam" id="PF16798">
    <property type="entry name" value="DUF5069"/>
    <property type="match status" value="1"/>
</dbReference>